<proteinExistence type="predicted"/>
<evidence type="ECO:0000256" key="3">
    <source>
        <dbReference type="ARBA" id="ARBA00022692"/>
    </source>
</evidence>
<dbReference type="InterPro" id="IPR013783">
    <property type="entry name" value="Ig-like_fold"/>
</dbReference>
<feature type="non-terminal residue" evidence="13">
    <location>
        <position position="124"/>
    </location>
</feature>
<keyword evidence="7" id="KW-1015">Disulfide bond</keyword>
<dbReference type="Gene3D" id="2.60.40.10">
    <property type="entry name" value="Immunoglobulins"/>
    <property type="match status" value="1"/>
</dbReference>
<organism evidence="12 13">
    <name type="scientific">Gekko japonicus</name>
    <name type="common">Schlegel's Japanese gecko</name>
    <dbReference type="NCBI Taxonomy" id="146911"/>
    <lineage>
        <taxon>Eukaryota</taxon>
        <taxon>Metazoa</taxon>
        <taxon>Chordata</taxon>
        <taxon>Craniata</taxon>
        <taxon>Vertebrata</taxon>
        <taxon>Euteleostomi</taxon>
        <taxon>Lepidosauria</taxon>
        <taxon>Squamata</taxon>
        <taxon>Bifurcata</taxon>
        <taxon>Gekkota</taxon>
        <taxon>Gekkonidae</taxon>
        <taxon>Gekkoninae</taxon>
        <taxon>Gekko</taxon>
    </lineage>
</organism>
<evidence type="ECO:0000313" key="12">
    <source>
        <dbReference type="Proteomes" id="UP000694871"/>
    </source>
</evidence>
<evidence type="ECO:0000256" key="10">
    <source>
        <dbReference type="ARBA" id="ARBA00046288"/>
    </source>
</evidence>
<feature type="domain" description="Ig-like" evidence="11">
    <location>
        <begin position="35"/>
        <end position="119"/>
    </location>
</feature>
<evidence type="ECO:0000256" key="1">
    <source>
        <dbReference type="ARBA" id="ARBA00004496"/>
    </source>
</evidence>
<keyword evidence="8" id="KW-0325">Glycoprotein</keyword>
<keyword evidence="5" id="KW-1133">Transmembrane helix</keyword>
<dbReference type="InterPro" id="IPR052280">
    <property type="entry name" value="HEPACAM_domain"/>
</dbReference>
<keyword evidence="2" id="KW-0963">Cytoplasm</keyword>
<dbReference type="InterPro" id="IPR007110">
    <property type="entry name" value="Ig-like_dom"/>
</dbReference>
<dbReference type="SUPFAM" id="SSF48726">
    <property type="entry name" value="Immunoglobulin"/>
    <property type="match status" value="1"/>
</dbReference>
<evidence type="ECO:0000256" key="9">
    <source>
        <dbReference type="ARBA" id="ARBA00023319"/>
    </source>
</evidence>
<keyword evidence="3" id="KW-0812">Transmembrane</keyword>
<dbReference type="GeneID" id="107117987"/>
<dbReference type="PROSITE" id="PS50835">
    <property type="entry name" value="IG_LIKE"/>
    <property type="match status" value="1"/>
</dbReference>
<protein>
    <submittedName>
        <fullName evidence="13">HEPACAM family member 2-like</fullName>
    </submittedName>
</protein>
<name>A0ABM1KPP4_GEKJA</name>
<dbReference type="SMART" id="SM00408">
    <property type="entry name" value="IGc2"/>
    <property type="match status" value="1"/>
</dbReference>
<evidence type="ECO:0000259" key="11">
    <source>
        <dbReference type="PROSITE" id="PS50835"/>
    </source>
</evidence>
<gene>
    <name evidence="13" type="primary">LOC107117987</name>
</gene>
<evidence type="ECO:0000313" key="13">
    <source>
        <dbReference type="RefSeq" id="XP_015275681.1"/>
    </source>
</evidence>
<accession>A0ABM1KPP4</accession>
<evidence type="ECO:0000256" key="2">
    <source>
        <dbReference type="ARBA" id="ARBA00022490"/>
    </source>
</evidence>
<keyword evidence="12" id="KW-1185">Reference proteome</keyword>
<evidence type="ECO:0000256" key="7">
    <source>
        <dbReference type="ARBA" id="ARBA00023157"/>
    </source>
</evidence>
<dbReference type="PANTHER" id="PTHR44888:SF1">
    <property type="entry name" value="HEPACAM FAMILY MEMBER 2"/>
    <property type="match status" value="1"/>
</dbReference>
<keyword evidence="9" id="KW-0393">Immunoglobulin domain</keyword>
<dbReference type="InterPro" id="IPR003598">
    <property type="entry name" value="Ig_sub2"/>
</dbReference>
<reference evidence="13" key="1">
    <citation type="submission" date="2025-08" db="UniProtKB">
        <authorList>
            <consortium name="RefSeq"/>
        </authorList>
    </citation>
    <scope>IDENTIFICATION</scope>
</reference>
<comment type="subcellular location">
    <subcellularLocation>
        <location evidence="1">Cytoplasm</location>
    </subcellularLocation>
    <subcellularLocation>
        <location evidence="10">Endomembrane system</location>
        <topology evidence="10">Single-pass type I membrane protein</topology>
    </subcellularLocation>
</comment>
<evidence type="ECO:0000256" key="5">
    <source>
        <dbReference type="ARBA" id="ARBA00022989"/>
    </source>
</evidence>
<dbReference type="InterPro" id="IPR036179">
    <property type="entry name" value="Ig-like_dom_sf"/>
</dbReference>
<dbReference type="Pfam" id="PF13927">
    <property type="entry name" value="Ig_3"/>
    <property type="match status" value="1"/>
</dbReference>
<evidence type="ECO:0000256" key="8">
    <source>
        <dbReference type="ARBA" id="ARBA00023180"/>
    </source>
</evidence>
<dbReference type="PANTHER" id="PTHR44888">
    <property type="entry name" value="HEPACAM FAMILY MEMBER 2-RELATED"/>
    <property type="match status" value="1"/>
</dbReference>
<keyword evidence="6" id="KW-0472">Membrane</keyword>
<sequence>MHHCNYTIKINIAQNGTISASENIHVTVDVPVTKPVVYTEPSAGVVEYKGNITLKCTVRNGTRVIFQWMKNGNPIEASTNYSLSANRDTLSIVPVVKEAIGNYSCLAKNPVSAMQSDVIKPTIY</sequence>
<evidence type="ECO:0000256" key="4">
    <source>
        <dbReference type="ARBA" id="ARBA00022729"/>
    </source>
</evidence>
<dbReference type="RefSeq" id="XP_015275681.1">
    <property type="nucleotide sequence ID" value="XM_015420195.1"/>
</dbReference>
<dbReference type="Proteomes" id="UP000694871">
    <property type="component" value="Unplaced"/>
</dbReference>
<keyword evidence="4" id="KW-0732">Signal</keyword>
<evidence type="ECO:0000256" key="6">
    <source>
        <dbReference type="ARBA" id="ARBA00023136"/>
    </source>
</evidence>